<dbReference type="InterPro" id="IPR050180">
    <property type="entry name" value="RNR_Ribonuclease"/>
</dbReference>
<dbReference type="GO" id="GO:0003723">
    <property type="term" value="F:RNA binding"/>
    <property type="evidence" value="ECO:0007669"/>
    <property type="project" value="UniProtKB-UniRule"/>
</dbReference>
<dbReference type="InterPro" id="IPR040476">
    <property type="entry name" value="CSD2"/>
</dbReference>
<dbReference type="EMBL" id="SJPP01000002">
    <property type="protein sequence ID" value="TWU09224.1"/>
    <property type="molecule type" value="Genomic_DNA"/>
</dbReference>
<dbReference type="InterPro" id="IPR013223">
    <property type="entry name" value="RNase_B_OB_dom"/>
</dbReference>
<dbReference type="OrthoDB" id="9764149at2"/>
<dbReference type="SMART" id="SM00316">
    <property type="entry name" value="S1"/>
    <property type="match status" value="1"/>
</dbReference>
<dbReference type="InterPro" id="IPR012340">
    <property type="entry name" value="NA-bd_OB-fold"/>
</dbReference>
<evidence type="ECO:0000256" key="7">
    <source>
        <dbReference type="ARBA" id="ARBA00022884"/>
    </source>
</evidence>
<feature type="compositionally biased region" description="Basic residues" evidence="9">
    <location>
        <begin position="735"/>
        <end position="767"/>
    </location>
</feature>
<evidence type="ECO:0000256" key="8">
    <source>
        <dbReference type="HAMAP-Rule" id="MF_01895"/>
    </source>
</evidence>
<comment type="similarity">
    <text evidence="8">Belongs to the RNR ribonuclease family. RNase R subfamily.</text>
</comment>
<name>A0A5C6BFL8_9PLAN</name>
<dbReference type="RefSeq" id="WP_146372946.1">
    <property type="nucleotide sequence ID" value="NZ_SJPP01000002.1"/>
</dbReference>
<evidence type="ECO:0000313" key="12">
    <source>
        <dbReference type="Proteomes" id="UP000320735"/>
    </source>
</evidence>
<keyword evidence="6 8" id="KW-0269">Exonuclease</keyword>
<dbReference type="EC" id="3.1.13.1" evidence="8"/>
<dbReference type="GO" id="GO:0005829">
    <property type="term" value="C:cytosol"/>
    <property type="evidence" value="ECO:0007669"/>
    <property type="project" value="TreeGrafter"/>
</dbReference>
<evidence type="ECO:0000256" key="2">
    <source>
        <dbReference type="ARBA" id="ARBA00004496"/>
    </source>
</evidence>
<comment type="function">
    <text evidence="8">3'-5' exoribonuclease that releases 5'-nucleoside monophosphates and is involved in maturation of structured RNAs.</text>
</comment>
<sequence length="798" mass="88952">MPKIEQQILELLAKPEYKPVKAIPLAKLLKVTKKNLPAFREAMDDLVESGAVFATRNGLLRATPPHGFVTGVIKKAAGGFGFLIQHAETARFKEDIYIAPKNLGNALTGDEAIVKLLKGKGRDGDRVRGRVEQILQRATNAFVGTYFESGGRSYVQVDGTNFSDPIFVGDPGAKGAQPDDKIVFEMVRFPSHFRQGEGVITEVLGARGAPGVDTAAVIHEYGLPDAFPEEVLEEARIQAQQFDESELGDRLDLTGETIVTIDPKTARDFDDAISLSRSDDGHWHLGVHIADVSHFVQPGTRLDQEAQQRSTSVYLPDRVLPMIPEVISNSLASLQQGKVRFTKSAMIEFSPEGMPIHVELKNTAIKVVRRFAYQQVLPIIFHPEEHKSRAPARVRDLLARMYELAMLLRARRFARGALELSMPETKIVLGKDGEVIGAKSVEHDASHQIIEEFMLAANIAVADKLAEKGIGFLRRVHDAPDEAKLKSFGEFVTSLGFELKQYQSKSHVQNLLNAVRDQPLMRAVNYALLRSMKQAVYSPDELGHYALSEENYCHFTSPIRRYPDLTIHRIVDRLIKGDKRHEDALELVALGQHCSFNERRAEQAERELIKVKLLTYLTDHIGLEFDAVITGVQKFGFFCQGLELPAEGLVHISTLAEDFYDYEQESHRIVGRRSGQEYRLGGTVRVVVTHVDVDRRELNFRVLATTENSTATKNSSAKKKQTKKRQPPPKGTKSSSKKAGKQPRKKSNKKKAAASREKAKRKKKAKKQMAAPKKGAHKKRSPASGKVGKRRRNKRGGA</sequence>
<evidence type="ECO:0000256" key="5">
    <source>
        <dbReference type="ARBA" id="ARBA00022801"/>
    </source>
</evidence>
<accession>A0A5C6BFL8</accession>
<dbReference type="PROSITE" id="PS50126">
    <property type="entry name" value="S1"/>
    <property type="match status" value="1"/>
</dbReference>
<feature type="domain" description="S1 motif" evidence="10">
    <location>
        <begin position="622"/>
        <end position="703"/>
    </location>
</feature>
<dbReference type="AlphaFoldDB" id="A0A5C6BFL8"/>
<dbReference type="SUPFAM" id="SSF50249">
    <property type="entry name" value="Nucleic acid-binding proteins"/>
    <property type="match status" value="4"/>
</dbReference>
<protein>
    <recommendedName>
        <fullName evidence="8">Ribonuclease R</fullName>
        <shortName evidence="8">RNase R</shortName>
        <ecNumber evidence="8">3.1.13.1</ecNumber>
    </recommendedName>
</protein>
<dbReference type="Gene3D" id="2.40.50.140">
    <property type="entry name" value="Nucleic acid-binding proteins"/>
    <property type="match status" value="2"/>
</dbReference>
<dbReference type="Pfam" id="PF00575">
    <property type="entry name" value="S1"/>
    <property type="match status" value="1"/>
</dbReference>
<evidence type="ECO:0000256" key="1">
    <source>
        <dbReference type="ARBA" id="ARBA00001849"/>
    </source>
</evidence>
<evidence type="ECO:0000256" key="6">
    <source>
        <dbReference type="ARBA" id="ARBA00022839"/>
    </source>
</evidence>
<dbReference type="NCBIfam" id="TIGR02063">
    <property type="entry name" value="RNase_R"/>
    <property type="match status" value="1"/>
</dbReference>
<keyword evidence="12" id="KW-1185">Reference proteome</keyword>
<dbReference type="PANTHER" id="PTHR23355">
    <property type="entry name" value="RIBONUCLEASE"/>
    <property type="match status" value="1"/>
</dbReference>
<keyword evidence="7 8" id="KW-0694">RNA-binding</keyword>
<keyword evidence="4 8" id="KW-0540">Nuclease</keyword>
<keyword evidence="5 8" id="KW-0378">Hydrolase</keyword>
<dbReference type="InterPro" id="IPR011805">
    <property type="entry name" value="RNase_R"/>
</dbReference>
<keyword evidence="3 8" id="KW-0963">Cytoplasm</keyword>
<evidence type="ECO:0000256" key="9">
    <source>
        <dbReference type="SAM" id="MobiDB-lite"/>
    </source>
</evidence>
<dbReference type="InterPro" id="IPR001900">
    <property type="entry name" value="RNase_II/R"/>
</dbReference>
<dbReference type="InterPro" id="IPR004476">
    <property type="entry name" value="RNase_II/RNase_R"/>
</dbReference>
<dbReference type="InterPro" id="IPR003029">
    <property type="entry name" value="S1_domain"/>
</dbReference>
<comment type="caution">
    <text evidence="11">The sequence shown here is derived from an EMBL/GenBank/DDBJ whole genome shotgun (WGS) entry which is preliminary data.</text>
</comment>
<proteinExistence type="inferred from homology"/>
<dbReference type="CDD" id="cd04471">
    <property type="entry name" value="S1_RNase_R"/>
    <property type="match status" value="1"/>
</dbReference>
<evidence type="ECO:0000259" key="10">
    <source>
        <dbReference type="PROSITE" id="PS50126"/>
    </source>
</evidence>
<dbReference type="SMART" id="SM00955">
    <property type="entry name" value="RNB"/>
    <property type="match status" value="1"/>
</dbReference>
<evidence type="ECO:0000256" key="3">
    <source>
        <dbReference type="ARBA" id="ARBA00022490"/>
    </source>
</evidence>
<feature type="compositionally biased region" description="Basic residues" evidence="9">
    <location>
        <begin position="774"/>
        <end position="798"/>
    </location>
</feature>
<organism evidence="11 12">
    <name type="scientific">Symmachiella macrocystis</name>
    <dbReference type="NCBI Taxonomy" id="2527985"/>
    <lineage>
        <taxon>Bacteria</taxon>
        <taxon>Pseudomonadati</taxon>
        <taxon>Planctomycetota</taxon>
        <taxon>Planctomycetia</taxon>
        <taxon>Planctomycetales</taxon>
        <taxon>Planctomycetaceae</taxon>
        <taxon>Symmachiella</taxon>
    </lineage>
</organism>
<dbReference type="Pfam" id="PF17876">
    <property type="entry name" value="CSD2"/>
    <property type="match status" value="1"/>
</dbReference>
<comment type="subcellular location">
    <subcellularLocation>
        <location evidence="2 8">Cytoplasm</location>
    </subcellularLocation>
</comment>
<dbReference type="NCBIfam" id="TIGR00358">
    <property type="entry name" value="3_prime_RNase"/>
    <property type="match status" value="1"/>
</dbReference>
<dbReference type="Pfam" id="PF08206">
    <property type="entry name" value="OB_RNB"/>
    <property type="match status" value="1"/>
</dbReference>
<dbReference type="PANTHER" id="PTHR23355:SF9">
    <property type="entry name" value="DIS3-LIKE EXONUCLEASE 2"/>
    <property type="match status" value="1"/>
</dbReference>
<feature type="compositionally biased region" description="Basic residues" evidence="9">
    <location>
        <begin position="716"/>
        <end position="727"/>
    </location>
</feature>
<dbReference type="GO" id="GO:0006402">
    <property type="term" value="P:mRNA catabolic process"/>
    <property type="evidence" value="ECO:0007669"/>
    <property type="project" value="TreeGrafter"/>
</dbReference>
<dbReference type="Pfam" id="PF00773">
    <property type="entry name" value="RNB"/>
    <property type="match status" value="1"/>
</dbReference>
<gene>
    <name evidence="8 11" type="primary">rnr</name>
    <name evidence="11" type="ORF">CA54_44640</name>
</gene>
<dbReference type="Proteomes" id="UP000320735">
    <property type="component" value="Unassembled WGS sequence"/>
</dbReference>
<feature type="region of interest" description="Disordered" evidence="9">
    <location>
        <begin position="708"/>
        <end position="798"/>
    </location>
</feature>
<dbReference type="HAMAP" id="MF_01895">
    <property type="entry name" value="RNase_R"/>
    <property type="match status" value="1"/>
</dbReference>
<comment type="catalytic activity">
    <reaction evidence="1 8">
        <text>Exonucleolytic cleavage in the 3'- to 5'-direction to yield nucleoside 5'-phosphates.</text>
        <dbReference type="EC" id="3.1.13.1"/>
    </reaction>
</comment>
<evidence type="ECO:0000256" key="4">
    <source>
        <dbReference type="ARBA" id="ARBA00022722"/>
    </source>
</evidence>
<evidence type="ECO:0000313" key="11">
    <source>
        <dbReference type="EMBL" id="TWU09224.1"/>
    </source>
</evidence>
<reference evidence="11 12" key="1">
    <citation type="submission" date="2019-02" db="EMBL/GenBank/DDBJ databases">
        <title>Deep-cultivation of Planctomycetes and their phenomic and genomic characterization uncovers novel biology.</title>
        <authorList>
            <person name="Wiegand S."/>
            <person name="Jogler M."/>
            <person name="Boedeker C."/>
            <person name="Pinto D."/>
            <person name="Vollmers J."/>
            <person name="Rivas-Marin E."/>
            <person name="Kohn T."/>
            <person name="Peeters S.H."/>
            <person name="Heuer A."/>
            <person name="Rast P."/>
            <person name="Oberbeckmann S."/>
            <person name="Bunk B."/>
            <person name="Jeske O."/>
            <person name="Meyerdierks A."/>
            <person name="Storesund J.E."/>
            <person name="Kallscheuer N."/>
            <person name="Luecker S."/>
            <person name="Lage O.M."/>
            <person name="Pohl T."/>
            <person name="Merkel B.J."/>
            <person name="Hornburger P."/>
            <person name="Mueller R.-W."/>
            <person name="Bruemmer F."/>
            <person name="Labrenz M."/>
            <person name="Spormann A.M."/>
            <person name="Op Den Camp H."/>
            <person name="Overmann J."/>
            <person name="Amann R."/>
            <person name="Jetten M.S.M."/>
            <person name="Mascher T."/>
            <person name="Medema M.H."/>
            <person name="Devos D.P."/>
            <person name="Kaster A.-K."/>
            <person name="Ovreas L."/>
            <person name="Rohde M."/>
            <person name="Galperin M.Y."/>
            <person name="Jogler C."/>
        </authorList>
    </citation>
    <scope>NUCLEOTIDE SEQUENCE [LARGE SCALE GENOMIC DNA]</scope>
    <source>
        <strain evidence="11 12">CA54</strain>
    </source>
</reference>
<dbReference type="GO" id="GO:0008859">
    <property type="term" value="F:exoribonuclease II activity"/>
    <property type="evidence" value="ECO:0007669"/>
    <property type="project" value="UniProtKB-UniRule"/>
</dbReference>